<dbReference type="AlphaFoldDB" id="A0A9P4Y3R9"/>
<keyword evidence="2" id="KW-1185">Reference proteome</keyword>
<reference evidence="1" key="1">
    <citation type="journal article" date="2020" name="Phytopathology">
        <title>Genome sequence of the chestnut blight fungus Cryphonectria parasitica EP155: A fundamental resource for an archetypical invasive plant pathogen.</title>
        <authorList>
            <person name="Crouch J.A."/>
            <person name="Dawe A."/>
            <person name="Aerts A."/>
            <person name="Barry K."/>
            <person name="Churchill A.C.L."/>
            <person name="Grimwood J."/>
            <person name="Hillman B."/>
            <person name="Milgroom M.G."/>
            <person name="Pangilinan J."/>
            <person name="Smith M."/>
            <person name="Salamov A."/>
            <person name="Schmutz J."/>
            <person name="Yadav J."/>
            <person name="Grigoriev I.V."/>
            <person name="Nuss D."/>
        </authorList>
    </citation>
    <scope>NUCLEOTIDE SEQUENCE</scope>
    <source>
        <strain evidence="1">EP155</strain>
    </source>
</reference>
<proteinExistence type="predicted"/>
<dbReference type="GeneID" id="63837601"/>
<dbReference type="Proteomes" id="UP000803844">
    <property type="component" value="Unassembled WGS sequence"/>
</dbReference>
<name>A0A9P4Y3R9_CRYP1</name>
<accession>A0A9P4Y3R9</accession>
<protein>
    <submittedName>
        <fullName evidence="1">Uncharacterized protein</fullName>
    </submittedName>
</protein>
<evidence type="ECO:0000313" key="2">
    <source>
        <dbReference type="Proteomes" id="UP000803844"/>
    </source>
</evidence>
<sequence length="242" mass="28228">MNASSRNTIIVITIVIEEKENNSGPFHYQAECEQKSAHSRRCISSHCLICAQKHADPTQRRPSRAREDIEADFNRMASEYDEFDDSLHPFTETLERFKRCEKRFLAMSPSSRRRRRESSIALRDAEDTLFDRATDVMMTYIQLKKEERAQRILERLLPHEPKAPKGYKAKRNFGQVDILEPGEKEWKPYGAGLAYWSFEPEEELDSLESSEYHSETSLSDSELEFLNQRVGGRTFVGEKNKR</sequence>
<evidence type="ECO:0000313" key="1">
    <source>
        <dbReference type="EMBL" id="KAF3766153.1"/>
    </source>
</evidence>
<dbReference type="EMBL" id="MU032347">
    <property type="protein sequence ID" value="KAF3766153.1"/>
    <property type="molecule type" value="Genomic_DNA"/>
</dbReference>
<organism evidence="1 2">
    <name type="scientific">Cryphonectria parasitica (strain ATCC 38755 / EP155)</name>
    <dbReference type="NCBI Taxonomy" id="660469"/>
    <lineage>
        <taxon>Eukaryota</taxon>
        <taxon>Fungi</taxon>
        <taxon>Dikarya</taxon>
        <taxon>Ascomycota</taxon>
        <taxon>Pezizomycotina</taxon>
        <taxon>Sordariomycetes</taxon>
        <taxon>Sordariomycetidae</taxon>
        <taxon>Diaporthales</taxon>
        <taxon>Cryphonectriaceae</taxon>
        <taxon>Cryphonectria-Endothia species complex</taxon>
        <taxon>Cryphonectria</taxon>
    </lineage>
</organism>
<dbReference type="RefSeq" id="XP_040777114.1">
    <property type="nucleotide sequence ID" value="XM_040920472.1"/>
</dbReference>
<gene>
    <name evidence="1" type="ORF">M406DRAFT_329993</name>
</gene>
<comment type="caution">
    <text evidence="1">The sequence shown here is derived from an EMBL/GenBank/DDBJ whole genome shotgun (WGS) entry which is preliminary data.</text>
</comment>